<dbReference type="SUPFAM" id="SSF53187">
    <property type="entry name" value="Zn-dependent exopeptidases"/>
    <property type="match status" value="1"/>
</dbReference>
<dbReference type="SMART" id="SM00631">
    <property type="entry name" value="Zn_pept"/>
    <property type="match status" value="1"/>
</dbReference>
<evidence type="ECO:0000256" key="6">
    <source>
        <dbReference type="ARBA" id="ARBA00023049"/>
    </source>
</evidence>
<dbReference type="PANTHER" id="PTHR11705">
    <property type="entry name" value="PROTEASE FAMILY M14 CARBOXYPEPTIDASE A,B"/>
    <property type="match status" value="1"/>
</dbReference>
<evidence type="ECO:0000256" key="3">
    <source>
        <dbReference type="ARBA" id="ARBA00022670"/>
    </source>
</evidence>
<evidence type="ECO:0000313" key="10">
    <source>
        <dbReference type="Proteomes" id="UP001056201"/>
    </source>
</evidence>
<dbReference type="InterPro" id="IPR000834">
    <property type="entry name" value="Peptidase_M14"/>
</dbReference>
<evidence type="ECO:0000256" key="1">
    <source>
        <dbReference type="ARBA" id="ARBA00001947"/>
    </source>
</evidence>
<protein>
    <submittedName>
        <fullName evidence="9">M14 family metallopeptidase</fullName>
    </submittedName>
</protein>
<proteinExistence type="inferred from homology"/>
<evidence type="ECO:0000256" key="5">
    <source>
        <dbReference type="ARBA" id="ARBA00022833"/>
    </source>
</evidence>
<feature type="active site" description="Proton donor/acceptor" evidence="7">
    <location>
        <position position="347"/>
    </location>
</feature>
<comment type="cofactor">
    <cofactor evidence="1">
        <name>Zn(2+)</name>
        <dbReference type="ChEBI" id="CHEBI:29105"/>
    </cofactor>
</comment>
<evidence type="ECO:0000256" key="7">
    <source>
        <dbReference type="PROSITE-ProRule" id="PRU01379"/>
    </source>
</evidence>
<dbReference type="Proteomes" id="UP001056201">
    <property type="component" value="Chromosome 2"/>
</dbReference>
<keyword evidence="5" id="KW-0862">Zinc</keyword>
<dbReference type="PROSITE" id="PS52035">
    <property type="entry name" value="PEPTIDASE_M14"/>
    <property type="match status" value="1"/>
</dbReference>
<organism evidence="9 10">
    <name type="scientific">Aquincola tertiaricarbonis</name>
    <dbReference type="NCBI Taxonomy" id="391953"/>
    <lineage>
        <taxon>Bacteria</taxon>
        <taxon>Pseudomonadati</taxon>
        <taxon>Pseudomonadota</taxon>
        <taxon>Betaproteobacteria</taxon>
        <taxon>Burkholderiales</taxon>
        <taxon>Sphaerotilaceae</taxon>
        <taxon>Aquincola</taxon>
    </lineage>
</organism>
<dbReference type="Gene3D" id="3.40.630.10">
    <property type="entry name" value="Zn peptidases"/>
    <property type="match status" value="1"/>
</dbReference>
<keyword evidence="4" id="KW-0378">Hydrolase</keyword>
<dbReference type="PRINTS" id="PR00765">
    <property type="entry name" value="CRBOXYPTASEA"/>
</dbReference>
<evidence type="ECO:0000256" key="4">
    <source>
        <dbReference type="ARBA" id="ARBA00022801"/>
    </source>
</evidence>
<dbReference type="EMBL" id="CP097636">
    <property type="protein sequence ID" value="URI10057.1"/>
    <property type="molecule type" value="Genomic_DNA"/>
</dbReference>
<keyword evidence="6" id="KW-0482">Metalloprotease</keyword>
<evidence type="ECO:0000259" key="8">
    <source>
        <dbReference type="PROSITE" id="PS52035"/>
    </source>
</evidence>
<keyword evidence="3" id="KW-0645">Protease</keyword>
<dbReference type="CDD" id="cd06905">
    <property type="entry name" value="M14-like"/>
    <property type="match status" value="1"/>
</dbReference>
<keyword evidence="10" id="KW-1185">Reference proteome</keyword>
<evidence type="ECO:0000256" key="2">
    <source>
        <dbReference type="ARBA" id="ARBA00005988"/>
    </source>
</evidence>
<accession>A0ABY4S9M0</accession>
<feature type="domain" description="Peptidase M14" evidence="8">
    <location>
        <begin position="15"/>
        <end position="385"/>
    </location>
</feature>
<gene>
    <name evidence="9" type="ORF">MW290_31475</name>
</gene>
<dbReference type="RefSeq" id="WP_250198266.1">
    <property type="nucleotide sequence ID" value="NZ_CP097636.1"/>
</dbReference>
<evidence type="ECO:0000313" key="9">
    <source>
        <dbReference type="EMBL" id="URI10057.1"/>
    </source>
</evidence>
<sequence length="570" mass="64422">MTDPAAALPSPAFDQFLRYDALTALLQAYAAARPHLVQLRSIGRSFEGRDIWLLAVTNAATGDDTDKPAFWVDGNIHAAELTASTACLYYLHQLLSRYGEDREVTRLLDTRCIYLCPRLNPDGAELALADRPRHIRSSVRRYPYDEEPVEGLTLEDVDGDGRILSMRIGDPNGPWKRHPDEPRLLIAREPGEFGGEYFRLLPEGTLKNYDGLQASLNRDPEGLDLNRNFPSGWRQEFEQAGAGPYPTSEPEVRAMVDFIVSHPNIGGGISYHTHSGVILRPLGSGSDDDMIPEDLWLYRKLSGIGEKLTGYPCVSIHHEFKYHPKEHISGTQDWLYEHLGALFWTVELWAPNREAGITGYKWIDWYREHPAEDDLKLLKWSDEQCGGLAHVDWKPFQHPQLGAVEIGGWDRMNFWRNPPPHLREREVARFPAWMTQLALSLPKLEMLRTEVRALGPDTWRVRFAVTNAGWLPSYVSRRALQRKTVRGVVFEIHLPDAAEVSLVSGKERFEGPQLEGHAPKVSQQAFLPNRELTADRAVAEWVVRAPVGTRLALTARADRAGTVRTEVSLD</sequence>
<dbReference type="PANTHER" id="PTHR11705:SF143">
    <property type="entry name" value="SLL0236 PROTEIN"/>
    <property type="match status" value="1"/>
</dbReference>
<name>A0ABY4S9M0_AQUTE</name>
<reference evidence="9" key="1">
    <citation type="submission" date="2022-05" db="EMBL/GenBank/DDBJ databases">
        <title>An RpoN-dependent PEP-CTERM gene is involved in floc formation of an Aquincola tertiaricarbonis strain.</title>
        <authorList>
            <person name="Qiu D."/>
            <person name="Xia M."/>
        </authorList>
    </citation>
    <scope>NUCLEOTIDE SEQUENCE</scope>
    <source>
        <strain evidence="9">RN12</strain>
    </source>
</reference>
<dbReference type="Pfam" id="PF00246">
    <property type="entry name" value="Peptidase_M14"/>
    <property type="match status" value="2"/>
</dbReference>
<comment type="similarity">
    <text evidence="2 7">Belongs to the peptidase M14 family.</text>
</comment>